<sequence length="305" mass="33102">MLFQRFTARIRQNEHALGIIYIVASAFCFSLMSFFIRRAGNLPTMQKAFFRNFVALLVATIMLLRTPEKFHMQKGSAPDLLMRALFGTCGLIANFYAIDRLGLADANVLNKMAPFFAILASALILNEKPNRIEIFSVIIAFTGALFVVKPTAGLASLPALIGLFGGFGAGTAYTFVRKLGMHGERGPLIVFCFSAFSVLICTPTIIFHYVPMTPGQLGTLLIGGIAAAGGQLTVTAAYTHAPAREISVFDYAQVLFAALWGFLFFGEVSDIYSIIGYVLIIGTAVAKWLVAVHLAPQKKAQQKTA</sequence>
<dbReference type="AlphaFoldDB" id="E6MGR2"/>
<feature type="transmembrane region" description="Helical" evidence="6">
    <location>
        <begin position="16"/>
        <end position="36"/>
    </location>
</feature>
<feature type="transmembrane region" description="Helical" evidence="6">
    <location>
        <begin position="48"/>
        <end position="65"/>
    </location>
</feature>
<dbReference type="STRING" id="887929.HMP0721_1195"/>
<evidence type="ECO:0000313" key="8">
    <source>
        <dbReference type="EMBL" id="EFV01802.1"/>
    </source>
</evidence>
<dbReference type="RefSeq" id="WP_006598619.1">
    <property type="nucleotide sequence ID" value="NZ_GL622359.1"/>
</dbReference>
<evidence type="ECO:0000256" key="3">
    <source>
        <dbReference type="ARBA" id="ARBA00022692"/>
    </source>
</evidence>
<dbReference type="InterPro" id="IPR000620">
    <property type="entry name" value="EamA_dom"/>
</dbReference>
<evidence type="ECO:0000256" key="1">
    <source>
        <dbReference type="ARBA" id="ARBA00004141"/>
    </source>
</evidence>
<comment type="similarity">
    <text evidence="2">Belongs to the EamA transporter family.</text>
</comment>
<evidence type="ECO:0000256" key="2">
    <source>
        <dbReference type="ARBA" id="ARBA00007362"/>
    </source>
</evidence>
<feature type="transmembrane region" description="Helical" evidence="6">
    <location>
        <begin position="188"/>
        <end position="210"/>
    </location>
</feature>
<reference evidence="8 9" key="1">
    <citation type="submission" date="2010-12" db="EMBL/GenBank/DDBJ databases">
        <authorList>
            <person name="Muzny D."/>
            <person name="Qin X."/>
            <person name="Deng J."/>
            <person name="Jiang H."/>
            <person name="Liu Y."/>
            <person name="Qu J."/>
            <person name="Song X.-Z."/>
            <person name="Zhang L."/>
            <person name="Thornton R."/>
            <person name="Coyle M."/>
            <person name="Francisco L."/>
            <person name="Jackson L."/>
            <person name="Javaid M."/>
            <person name="Korchina V."/>
            <person name="Kovar C."/>
            <person name="Mata R."/>
            <person name="Mathew T."/>
            <person name="Ngo R."/>
            <person name="Nguyen L."/>
            <person name="Nguyen N."/>
            <person name="Okwuonu G."/>
            <person name="Ongeri F."/>
            <person name="Pham C."/>
            <person name="Simmons D."/>
            <person name="Wilczek-Boney K."/>
            <person name="Hale W."/>
            <person name="Jakkamsetti A."/>
            <person name="Pham P."/>
            <person name="Ruth R."/>
            <person name="San Lucas F."/>
            <person name="Warren J."/>
            <person name="Zhang J."/>
            <person name="Zhao Z."/>
            <person name="Zhou C."/>
            <person name="Zhu D."/>
            <person name="Lee S."/>
            <person name="Bess C."/>
            <person name="Blankenburg K."/>
            <person name="Forbes L."/>
            <person name="Fu Q."/>
            <person name="Gubbala S."/>
            <person name="Hirani K."/>
            <person name="Jayaseelan J.C."/>
            <person name="Lara F."/>
            <person name="Munidasa M."/>
            <person name="Palculict T."/>
            <person name="Patil S."/>
            <person name="Pu L.-L."/>
            <person name="Saada N."/>
            <person name="Tang L."/>
            <person name="Weissenberger G."/>
            <person name="Zhu Y."/>
            <person name="Hemphill L."/>
            <person name="Shang Y."/>
            <person name="Youmans B."/>
            <person name="Ayvaz T."/>
            <person name="Ross M."/>
            <person name="Santibanez J."/>
            <person name="Aqrawi P."/>
            <person name="Gross S."/>
            <person name="Joshi V."/>
            <person name="Fowler G."/>
            <person name="Nazareth L."/>
            <person name="Reid J."/>
            <person name="Worley K."/>
            <person name="Petrosino J."/>
            <person name="Highlander S."/>
            <person name="Gibbs R."/>
        </authorList>
    </citation>
    <scope>NUCLEOTIDE SEQUENCE [LARGE SCALE GENOMIC DNA]</scope>
    <source>
        <strain evidence="8 9">ATCC 23263</strain>
    </source>
</reference>
<keyword evidence="9" id="KW-1185">Reference proteome</keyword>
<feature type="domain" description="EamA" evidence="7">
    <location>
        <begin position="159"/>
        <end position="283"/>
    </location>
</feature>
<evidence type="ECO:0000256" key="6">
    <source>
        <dbReference type="SAM" id="Phobius"/>
    </source>
</evidence>
<dbReference type="Proteomes" id="UP000004754">
    <property type="component" value="Unassembled WGS sequence"/>
</dbReference>
<feature type="domain" description="EamA" evidence="7">
    <location>
        <begin position="17"/>
        <end position="148"/>
    </location>
</feature>
<feature type="transmembrane region" description="Helical" evidence="6">
    <location>
        <begin position="271"/>
        <end position="295"/>
    </location>
</feature>
<dbReference type="eggNOG" id="COG0697">
    <property type="taxonomic scope" value="Bacteria"/>
</dbReference>
<comment type="subcellular location">
    <subcellularLocation>
        <location evidence="1">Membrane</location>
        <topology evidence="1">Multi-pass membrane protein</topology>
    </subcellularLocation>
</comment>
<dbReference type="SUPFAM" id="SSF103481">
    <property type="entry name" value="Multidrug resistance efflux transporter EmrE"/>
    <property type="match status" value="2"/>
</dbReference>
<organism evidence="8 9">
    <name type="scientific">Pseudoramibacter alactolyticus ATCC 23263</name>
    <dbReference type="NCBI Taxonomy" id="887929"/>
    <lineage>
        <taxon>Bacteria</taxon>
        <taxon>Bacillati</taxon>
        <taxon>Bacillota</taxon>
        <taxon>Clostridia</taxon>
        <taxon>Eubacteriales</taxon>
        <taxon>Eubacteriaceae</taxon>
        <taxon>Pseudoramibacter</taxon>
    </lineage>
</organism>
<dbReference type="GO" id="GO:0016020">
    <property type="term" value="C:membrane"/>
    <property type="evidence" value="ECO:0007669"/>
    <property type="project" value="UniProtKB-SubCell"/>
</dbReference>
<dbReference type="PANTHER" id="PTHR22911">
    <property type="entry name" value="ACYL-MALONYL CONDENSING ENZYME-RELATED"/>
    <property type="match status" value="1"/>
</dbReference>
<protein>
    <submittedName>
        <fullName evidence="8">Putative membrane protein</fullName>
    </submittedName>
</protein>
<dbReference type="Pfam" id="PF00892">
    <property type="entry name" value="EamA"/>
    <property type="match status" value="2"/>
</dbReference>
<evidence type="ECO:0000256" key="5">
    <source>
        <dbReference type="ARBA" id="ARBA00023136"/>
    </source>
</evidence>
<dbReference type="PANTHER" id="PTHR22911:SF6">
    <property type="entry name" value="SOLUTE CARRIER FAMILY 35 MEMBER G1"/>
    <property type="match status" value="1"/>
</dbReference>
<comment type="caution">
    <text evidence="8">The sequence shown here is derived from an EMBL/GenBank/DDBJ whole genome shotgun (WGS) entry which is preliminary data.</text>
</comment>
<dbReference type="InterPro" id="IPR037185">
    <property type="entry name" value="EmrE-like"/>
</dbReference>
<dbReference type="HOGENOM" id="CLU_032828_0_1_9"/>
<proteinExistence type="inferred from homology"/>
<evidence type="ECO:0000256" key="4">
    <source>
        <dbReference type="ARBA" id="ARBA00022989"/>
    </source>
</evidence>
<feature type="transmembrane region" description="Helical" evidence="6">
    <location>
        <begin position="154"/>
        <end position="176"/>
    </location>
</feature>
<name>E6MGR2_9FIRM</name>
<feature type="transmembrane region" description="Helical" evidence="6">
    <location>
        <begin position="216"/>
        <end position="236"/>
    </location>
</feature>
<evidence type="ECO:0000313" key="9">
    <source>
        <dbReference type="Proteomes" id="UP000004754"/>
    </source>
</evidence>
<keyword evidence="4 6" id="KW-1133">Transmembrane helix</keyword>
<gene>
    <name evidence="8" type="ORF">HMP0721_1195</name>
</gene>
<feature type="transmembrane region" description="Helical" evidence="6">
    <location>
        <begin position="248"/>
        <end position="265"/>
    </location>
</feature>
<evidence type="ECO:0000259" key="7">
    <source>
        <dbReference type="Pfam" id="PF00892"/>
    </source>
</evidence>
<feature type="transmembrane region" description="Helical" evidence="6">
    <location>
        <begin position="132"/>
        <end position="148"/>
    </location>
</feature>
<dbReference type="OrthoDB" id="5148831at2"/>
<feature type="transmembrane region" description="Helical" evidence="6">
    <location>
        <begin position="77"/>
        <end position="96"/>
    </location>
</feature>
<keyword evidence="3 6" id="KW-0812">Transmembrane</keyword>
<dbReference type="EMBL" id="AEQN01000016">
    <property type="protein sequence ID" value="EFV01802.1"/>
    <property type="molecule type" value="Genomic_DNA"/>
</dbReference>
<accession>E6MGR2</accession>
<keyword evidence="5 6" id="KW-0472">Membrane</keyword>